<evidence type="ECO:0008006" key="3">
    <source>
        <dbReference type="Google" id="ProtNLM"/>
    </source>
</evidence>
<dbReference type="AlphaFoldDB" id="A0A479ZY57"/>
<keyword evidence="2" id="KW-1185">Reference proteome</keyword>
<name>A0A479ZY57_9CYAN</name>
<protein>
    <recommendedName>
        <fullName evidence="3">YgiT-type zinc finger domain-containing protein</fullName>
    </recommendedName>
</protein>
<proteinExistence type="predicted"/>
<organism evidence="1 2">
    <name type="scientific">Sphaerospermopsis reniformis</name>
    <dbReference type="NCBI Taxonomy" id="531300"/>
    <lineage>
        <taxon>Bacteria</taxon>
        <taxon>Bacillati</taxon>
        <taxon>Cyanobacteriota</taxon>
        <taxon>Cyanophyceae</taxon>
        <taxon>Nostocales</taxon>
        <taxon>Aphanizomenonaceae</taxon>
        <taxon>Sphaerospermopsis</taxon>
    </lineage>
</organism>
<dbReference type="RefSeq" id="WP_096571031.1">
    <property type="nucleotide sequence ID" value="NZ_BJCE01000077.1"/>
</dbReference>
<dbReference type="NCBIfam" id="TIGR03831">
    <property type="entry name" value="YgiT_finger"/>
    <property type="match status" value="1"/>
</dbReference>
<accession>A0A479ZY57</accession>
<sequence>MREIKCNFCGSPHYEQRQIDYLYRHQGQYLLVPNTPVQICLDCGMIYYDAKILKKIEQYFFDIYQNHQQPDEYLSIPTKVF</sequence>
<dbReference type="Gene3D" id="3.10.20.860">
    <property type="match status" value="1"/>
</dbReference>
<dbReference type="EMBL" id="BJCE01000077">
    <property type="protein sequence ID" value="GCL37427.1"/>
    <property type="molecule type" value="Genomic_DNA"/>
</dbReference>
<dbReference type="InterPro" id="IPR022453">
    <property type="entry name" value="Znf_MqsA-type"/>
</dbReference>
<gene>
    <name evidence="1" type="ORF">SR1949_25370</name>
</gene>
<dbReference type="CDD" id="cd12870">
    <property type="entry name" value="MqsA"/>
    <property type="match status" value="1"/>
</dbReference>
<comment type="caution">
    <text evidence="1">The sequence shown here is derived from an EMBL/GenBank/DDBJ whole genome shotgun (WGS) entry which is preliminary data.</text>
</comment>
<evidence type="ECO:0000313" key="1">
    <source>
        <dbReference type="EMBL" id="GCL37427.1"/>
    </source>
</evidence>
<dbReference type="Proteomes" id="UP000300142">
    <property type="component" value="Unassembled WGS sequence"/>
</dbReference>
<reference evidence="2" key="1">
    <citation type="submission" date="2019-02" db="EMBL/GenBank/DDBJ databases">
        <title>Draft genome sequence of Sphaerospermopsis reniformis NIES-1949.</title>
        <authorList>
            <person name="Yamaguchi H."/>
            <person name="Suzuki S."/>
            <person name="Kawachi M."/>
        </authorList>
    </citation>
    <scope>NUCLEOTIDE SEQUENCE [LARGE SCALE GENOMIC DNA]</scope>
    <source>
        <strain evidence="2">NIES-1949</strain>
    </source>
</reference>
<evidence type="ECO:0000313" key="2">
    <source>
        <dbReference type="Proteomes" id="UP000300142"/>
    </source>
</evidence>